<reference evidence="2 3" key="1">
    <citation type="submission" date="2018-04" db="EMBL/GenBank/DDBJ databases">
        <authorList>
            <person name="Paschalis M.I."/>
            <person name="Cheong D.K."/>
            <person name="Petit-Frere T."/>
            <person name="Stoner K.N."/>
            <person name="Veracka M."/>
            <person name="Ewers R.M."/>
            <person name="Maciver D.B."/>
            <person name="Santiago X."/>
            <person name="Nichols C.D."/>
            <person name="Scaff D.S."/>
            <person name="Osorio S.M."/>
            <person name="Mercado F.J."/>
            <person name="Tamondong K.G."/>
            <person name="Lee J."/>
            <person name="Nicholson R.L."/>
            <person name="Antonucci M.K."/>
            <person name="Anger G.K."/>
            <person name="Washington J.M."/>
            <person name="Garlena R.A."/>
            <person name="Russell D.A."/>
            <person name="Pope W.H."/>
            <person name="Jacobs-Sera D."/>
            <person name="Hendrix R.W."/>
            <person name="Hatfull G.F."/>
        </authorList>
    </citation>
    <scope>NUCLEOTIDE SEQUENCE [LARGE SCALE GENOMIC DNA]</scope>
</reference>
<evidence type="ECO:0000313" key="3">
    <source>
        <dbReference type="Proteomes" id="UP000246726"/>
    </source>
</evidence>
<dbReference type="RefSeq" id="YP_009801910.1">
    <property type="nucleotide sequence ID" value="NC_047976.1"/>
</dbReference>
<name>A0A2U8UPG2_9CAUD</name>
<keyword evidence="3" id="KW-1185">Reference proteome</keyword>
<proteinExistence type="predicted"/>
<dbReference type="EMBL" id="MH155873">
    <property type="protein sequence ID" value="AWN05555.1"/>
    <property type="molecule type" value="Genomic_DNA"/>
</dbReference>
<sequence>MRIKVKTSQGGGMFGGGPSSEVVIEGSEADAAQGTISAMMILAQNGIGEYPGDDEETDDDSPEEGYTEPDDVPAAGWKEDDPSANWEAGDESPSTEEHGSNPGDAVRIVWSGDQSSRLFIDSGVCWVSPAVAGLYSEPMTVEYNASDITVYVVAEVQKHVG</sequence>
<organism evidence="2 3">
    <name type="scientific">Microbacterium phage Paschalis</name>
    <dbReference type="NCBI Taxonomy" id="2992928"/>
    <lineage>
        <taxon>Viruses</taxon>
        <taxon>Duplodnaviria</taxon>
        <taxon>Heunggongvirae</taxon>
        <taxon>Uroviricota</taxon>
        <taxon>Caudoviricetes</taxon>
        <taxon>Hodgkinviridae</taxon>
        <taxon>Quhwahvirus</taxon>
        <taxon>Quhwahvirus paschalis</taxon>
    </lineage>
</organism>
<dbReference type="GeneID" id="54992437"/>
<evidence type="ECO:0000256" key="1">
    <source>
        <dbReference type="SAM" id="MobiDB-lite"/>
    </source>
</evidence>
<evidence type="ECO:0000313" key="2">
    <source>
        <dbReference type="EMBL" id="AWN05555.1"/>
    </source>
</evidence>
<feature type="compositionally biased region" description="Acidic residues" evidence="1">
    <location>
        <begin position="51"/>
        <end position="71"/>
    </location>
</feature>
<feature type="region of interest" description="Disordered" evidence="1">
    <location>
        <begin position="43"/>
        <end position="106"/>
    </location>
</feature>
<accession>A0A2U8UPG2</accession>
<protein>
    <submittedName>
        <fullName evidence="2">Uncharacterized protein</fullName>
    </submittedName>
</protein>
<dbReference type="Proteomes" id="UP000246726">
    <property type="component" value="Segment"/>
</dbReference>
<gene>
    <name evidence="2" type="primary">62</name>
    <name evidence="2" type="ORF">SEA_PASCHALIS_62</name>
</gene>